<evidence type="ECO:0000313" key="3">
    <source>
        <dbReference type="Proteomes" id="UP001217089"/>
    </source>
</evidence>
<feature type="compositionally biased region" description="Basic and acidic residues" evidence="1">
    <location>
        <begin position="71"/>
        <end position="85"/>
    </location>
</feature>
<feature type="compositionally biased region" description="Polar residues" evidence="1">
    <location>
        <begin position="56"/>
        <end position="70"/>
    </location>
</feature>
<organism evidence="2 3">
    <name type="scientific">Tegillarca granosa</name>
    <name type="common">Malaysian cockle</name>
    <name type="synonym">Anadara granosa</name>
    <dbReference type="NCBI Taxonomy" id="220873"/>
    <lineage>
        <taxon>Eukaryota</taxon>
        <taxon>Metazoa</taxon>
        <taxon>Spiralia</taxon>
        <taxon>Lophotrochozoa</taxon>
        <taxon>Mollusca</taxon>
        <taxon>Bivalvia</taxon>
        <taxon>Autobranchia</taxon>
        <taxon>Pteriomorphia</taxon>
        <taxon>Arcoida</taxon>
        <taxon>Arcoidea</taxon>
        <taxon>Arcidae</taxon>
        <taxon>Tegillarca</taxon>
    </lineage>
</organism>
<gene>
    <name evidence="2" type="ORF">KUTeg_021098</name>
</gene>
<reference evidence="2 3" key="1">
    <citation type="submission" date="2022-12" db="EMBL/GenBank/DDBJ databases">
        <title>Chromosome-level genome of Tegillarca granosa.</title>
        <authorList>
            <person name="Kim J."/>
        </authorList>
    </citation>
    <scope>NUCLEOTIDE SEQUENCE [LARGE SCALE GENOMIC DNA]</scope>
    <source>
        <strain evidence="2">Teg-2019</strain>
        <tissue evidence="2">Adductor muscle</tissue>
    </source>
</reference>
<accession>A0ABQ9EE35</accession>
<feature type="region of interest" description="Disordered" evidence="1">
    <location>
        <begin position="49"/>
        <end position="85"/>
    </location>
</feature>
<name>A0ABQ9EE35_TEGGR</name>
<keyword evidence="3" id="KW-1185">Reference proteome</keyword>
<evidence type="ECO:0000313" key="2">
    <source>
        <dbReference type="EMBL" id="KAJ8302111.1"/>
    </source>
</evidence>
<evidence type="ECO:0000256" key="1">
    <source>
        <dbReference type="SAM" id="MobiDB-lite"/>
    </source>
</evidence>
<sequence>MTRQENSIKKNAMQVTVANLYANSVTMATINIEQLFYQTVSIEFSKTDTIPLPHSESPTNSPTKRTQKSPNDLHKDKRSGSSDGDPARYRKECLALVTYHYMVLGLNFSSYMGKFLSLPQHYFKSYNFIHAKSIIHRDLKSNSILCYRIIWYKILLKEGRYSFRVWSFPQPVDSRLIAITPGSEVIPHSMDIGLISQHMSVRCASCGRINSIACEFMFDNHNLWIIGWNG</sequence>
<comment type="caution">
    <text evidence="2">The sequence shown here is derived from an EMBL/GenBank/DDBJ whole genome shotgun (WGS) entry which is preliminary data.</text>
</comment>
<proteinExistence type="predicted"/>
<dbReference type="Proteomes" id="UP001217089">
    <property type="component" value="Unassembled WGS sequence"/>
</dbReference>
<protein>
    <submittedName>
        <fullName evidence="2">Uncharacterized protein</fullName>
    </submittedName>
</protein>
<dbReference type="EMBL" id="JARBDR010000918">
    <property type="protein sequence ID" value="KAJ8302111.1"/>
    <property type="molecule type" value="Genomic_DNA"/>
</dbReference>